<feature type="coiled-coil region" evidence="1">
    <location>
        <begin position="10"/>
        <end position="37"/>
    </location>
</feature>
<dbReference type="STRING" id="1280837.A0A316V4S9"/>
<dbReference type="GeneID" id="37024610"/>
<feature type="region of interest" description="Disordered" evidence="2">
    <location>
        <begin position="379"/>
        <end position="400"/>
    </location>
</feature>
<dbReference type="OrthoDB" id="74545at2759"/>
<dbReference type="EMBL" id="KZ819605">
    <property type="protein sequence ID" value="PWN32569.1"/>
    <property type="molecule type" value="Genomic_DNA"/>
</dbReference>
<organism evidence="3 4">
    <name type="scientific">Meira miltonrushii</name>
    <dbReference type="NCBI Taxonomy" id="1280837"/>
    <lineage>
        <taxon>Eukaryota</taxon>
        <taxon>Fungi</taxon>
        <taxon>Dikarya</taxon>
        <taxon>Basidiomycota</taxon>
        <taxon>Ustilaginomycotina</taxon>
        <taxon>Exobasidiomycetes</taxon>
        <taxon>Exobasidiales</taxon>
        <taxon>Brachybasidiaceae</taxon>
        <taxon>Meira</taxon>
    </lineage>
</organism>
<dbReference type="PANTHER" id="PTHR37015:SF2">
    <property type="entry name" value="REVERSE TRANSCRIPTASE DOMAIN-CONTAINING PROTEIN"/>
    <property type="match status" value="1"/>
</dbReference>
<evidence type="ECO:0000313" key="4">
    <source>
        <dbReference type="Proteomes" id="UP000245771"/>
    </source>
</evidence>
<reference evidence="3 4" key="1">
    <citation type="journal article" date="2018" name="Mol. Biol. Evol.">
        <title>Broad Genomic Sampling Reveals a Smut Pathogenic Ancestry of the Fungal Clade Ustilaginomycotina.</title>
        <authorList>
            <person name="Kijpornyongpan T."/>
            <person name="Mondo S.J."/>
            <person name="Barry K."/>
            <person name="Sandor L."/>
            <person name="Lee J."/>
            <person name="Lipzen A."/>
            <person name="Pangilinan J."/>
            <person name="LaButti K."/>
            <person name="Hainaut M."/>
            <person name="Henrissat B."/>
            <person name="Grigoriev I.V."/>
            <person name="Spatafora J.W."/>
            <person name="Aime M.C."/>
        </authorList>
    </citation>
    <scope>NUCLEOTIDE SEQUENCE [LARGE SCALE GENOMIC DNA]</scope>
    <source>
        <strain evidence="3 4">MCA 3882</strain>
    </source>
</reference>
<evidence type="ECO:0000256" key="1">
    <source>
        <dbReference type="SAM" id="Coils"/>
    </source>
</evidence>
<dbReference type="PANTHER" id="PTHR37015">
    <property type="entry name" value="REVERSE TRANSCRIPTASE DOMAIN-CONTAINING PROTEIN"/>
    <property type="match status" value="1"/>
</dbReference>
<dbReference type="Proteomes" id="UP000245771">
    <property type="component" value="Unassembled WGS sequence"/>
</dbReference>
<protein>
    <recommendedName>
        <fullName evidence="5">Reverse transcriptase domain-containing protein</fullName>
    </recommendedName>
</protein>
<sequence length="879" mass="102313">MSENVRSTLLQVTKRKFDNLKAEKHRFDEQYKKALEKAKLQENAVERLKTFIKDIEDMKLVADKSAISRHIYPIHPKFDFMHQTLKQAQYDTAITANIVERWQTQLQQKLDQHSRRHDCALLFNDLVMDCVHSSTNELQEEGNYEKVARKEMHEQRSEWERLAFSQPTIDVQRINAYLEETFKAAGKPEKTGQNSPLQDLRDDMKRLGDHFPRFDKSKVESCIDGVLSADLFTGDKRDSLKDLKKHSNILEEIAHILNQDLDTLETWSWADGHVELDMRRHINGKYRVYMDEELYQAIFLHHIGREWSDQIFDSFTEFREKVWTFQSEFPIDLKSQQRRKKMGCADGRSSDTVSKYRKEIFKNDFWLLALKHQNALGDYEEGSDKGSDGGSNEGPKSKTSFSDLKQRILRLITTEMQLQNEFYGSFTVWQSDFKWFGPSLPHETIFAVLKFLGMDEIWLNFVRKFLTPNLRFKDDKEDAKKRSNGIPIAHQLCTVFGESLMFVLDHAVNQKTTGGNLYRIHDDLWFWGQEGRCKIAWKTLEEFVKIMGLKLNEEKTAATTIAAKATKAPGKNAPNKSSLTLKDVELPKEKVRWGFLVLNSETAHWDIDQEQLEEHLTEFELQLNATNSLMGWIRVWNSYVSSFFTNNFGKPAICLGARHVRLCMEAFHTVQKRLFGNNNLATHVSNRIKSEYKTVGIPDCAVYFPKRLGGLEAHNPLIILASISEEDDAAQEMLKESWNKCENDYARMKKKWDEDQLLKSMNSEEHKPKPFLDWQEYISFLEDTESHFECAYMYLMEDCQATCAVLYGSILNESQFNGLHKFEEAIGCKRKDNKYWDRILALYGEEAVETFGTLSLADPSNLPLGVVDYLFSEKVRWQG</sequence>
<proteinExistence type="predicted"/>
<dbReference type="RefSeq" id="XP_025352871.1">
    <property type="nucleotide sequence ID" value="XM_025502829.1"/>
</dbReference>
<evidence type="ECO:0008006" key="5">
    <source>
        <dbReference type="Google" id="ProtNLM"/>
    </source>
</evidence>
<keyword evidence="4" id="KW-1185">Reference proteome</keyword>
<gene>
    <name evidence="3" type="ORF">FA14DRAFT_75468</name>
</gene>
<dbReference type="InParanoid" id="A0A316V4S9"/>
<dbReference type="AlphaFoldDB" id="A0A316V4S9"/>
<keyword evidence="1" id="KW-0175">Coiled coil</keyword>
<evidence type="ECO:0000256" key="2">
    <source>
        <dbReference type="SAM" id="MobiDB-lite"/>
    </source>
</evidence>
<accession>A0A316V4S9</accession>
<name>A0A316V4S9_9BASI</name>
<evidence type="ECO:0000313" key="3">
    <source>
        <dbReference type="EMBL" id="PWN32569.1"/>
    </source>
</evidence>